<evidence type="ECO:0000256" key="1">
    <source>
        <dbReference type="SAM" id="MobiDB-lite"/>
    </source>
</evidence>
<dbReference type="RefSeq" id="XP_060444632.1">
    <property type="nucleotide sequence ID" value="XM_060590466.1"/>
</dbReference>
<evidence type="ECO:0000313" key="3">
    <source>
        <dbReference type="Proteomes" id="UP001243989"/>
    </source>
</evidence>
<gene>
    <name evidence="2" type="ORF">BDP81DRAFT_428897</name>
</gene>
<dbReference type="EMBL" id="JAHMHQ010000011">
    <property type="protein sequence ID" value="KAK1636025.1"/>
    <property type="molecule type" value="Genomic_DNA"/>
</dbReference>
<dbReference type="Proteomes" id="UP001243989">
    <property type="component" value="Unassembled WGS sequence"/>
</dbReference>
<keyword evidence="3" id="KW-1185">Reference proteome</keyword>
<evidence type="ECO:0000313" key="2">
    <source>
        <dbReference type="EMBL" id="KAK1636025.1"/>
    </source>
</evidence>
<feature type="region of interest" description="Disordered" evidence="1">
    <location>
        <begin position="80"/>
        <end position="104"/>
    </location>
</feature>
<dbReference type="AlphaFoldDB" id="A0AAJ0EGJ4"/>
<accession>A0AAJ0EGJ4</accession>
<organism evidence="2 3">
    <name type="scientific">Colletotrichum phormii</name>
    <dbReference type="NCBI Taxonomy" id="359342"/>
    <lineage>
        <taxon>Eukaryota</taxon>
        <taxon>Fungi</taxon>
        <taxon>Dikarya</taxon>
        <taxon>Ascomycota</taxon>
        <taxon>Pezizomycotina</taxon>
        <taxon>Sordariomycetes</taxon>
        <taxon>Hypocreomycetidae</taxon>
        <taxon>Glomerellales</taxon>
        <taxon>Glomerellaceae</taxon>
        <taxon>Colletotrichum</taxon>
        <taxon>Colletotrichum acutatum species complex</taxon>
    </lineage>
</organism>
<sequence>MTAMVTAALGWVCGRSFTWPHQQAVDKLGPDSRVCSRSAREDAKPRLFGLSGSNMRTRITCGTPSHEFLYCRDKRNEGKVPYGSQVTKGERKRKVPPNRPLGPAGSRCPTMAVFNVDRRAQPVLRLFLHMSLLLVKDGFPTGAIAEHREVHQRKIPIF</sequence>
<comment type="caution">
    <text evidence="2">The sequence shown here is derived from an EMBL/GenBank/DDBJ whole genome shotgun (WGS) entry which is preliminary data.</text>
</comment>
<dbReference type="GeneID" id="85475328"/>
<proteinExistence type="predicted"/>
<name>A0AAJ0EGJ4_9PEZI</name>
<reference evidence="2" key="1">
    <citation type="submission" date="2021-06" db="EMBL/GenBank/DDBJ databases">
        <title>Comparative genomics, transcriptomics and evolutionary studies reveal genomic signatures of adaptation to plant cell wall in hemibiotrophic fungi.</title>
        <authorList>
            <consortium name="DOE Joint Genome Institute"/>
            <person name="Baroncelli R."/>
            <person name="Diaz J.F."/>
            <person name="Benocci T."/>
            <person name="Peng M."/>
            <person name="Battaglia E."/>
            <person name="Haridas S."/>
            <person name="Andreopoulos W."/>
            <person name="Labutti K."/>
            <person name="Pangilinan J."/>
            <person name="Floch G.L."/>
            <person name="Makela M.R."/>
            <person name="Henrissat B."/>
            <person name="Grigoriev I.V."/>
            <person name="Crouch J.A."/>
            <person name="De Vries R.P."/>
            <person name="Sukno S.A."/>
            <person name="Thon M.R."/>
        </authorList>
    </citation>
    <scope>NUCLEOTIDE SEQUENCE</scope>
    <source>
        <strain evidence="2">CBS 102054</strain>
    </source>
</reference>
<protein>
    <submittedName>
        <fullName evidence="2">Uncharacterized protein</fullName>
    </submittedName>
</protein>